<evidence type="ECO:0000256" key="4">
    <source>
        <dbReference type="SAM" id="MobiDB-lite"/>
    </source>
</evidence>
<dbReference type="InterPro" id="IPR029035">
    <property type="entry name" value="DHS-like_NAD/FAD-binding_dom"/>
</dbReference>
<evidence type="ECO:0008006" key="10">
    <source>
        <dbReference type="Google" id="ProtNLM"/>
    </source>
</evidence>
<dbReference type="RefSeq" id="WP_020994921.1">
    <property type="nucleotide sequence ID" value="NZ_CABMNL010000001.1"/>
</dbReference>
<keyword evidence="2 3" id="KW-0786">Thiamine pyrophosphate</keyword>
<evidence type="ECO:0000259" key="6">
    <source>
        <dbReference type="Pfam" id="PF02775"/>
    </source>
</evidence>
<dbReference type="InterPro" id="IPR029061">
    <property type="entry name" value="THDP-binding"/>
</dbReference>
<dbReference type="Pfam" id="PF00205">
    <property type="entry name" value="TPP_enzyme_M"/>
    <property type="match status" value="1"/>
</dbReference>
<feature type="domain" description="Thiamine pyrophosphate enzyme central" evidence="5">
    <location>
        <begin position="193"/>
        <end position="320"/>
    </location>
</feature>
<accession>T5LEH4</accession>
<dbReference type="InterPro" id="IPR047211">
    <property type="entry name" value="POXB-like"/>
</dbReference>
<evidence type="ECO:0000256" key="3">
    <source>
        <dbReference type="RuleBase" id="RU362132"/>
    </source>
</evidence>
<dbReference type="AlphaFoldDB" id="T5LEH4"/>
<dbReference type="PANTHER" id="PTHR42981:SF2">
    <property type="entry name" value="PYRUVATE DEHYDROGENASE [UBIQUINONE]"/>
    <property type="match status" value="1"/>
</dbReference>
<sequence>MPQTVAENLVSLMIEAGVKRIYGIVGDSANPLVDAVHRSNGAIRFIDVRNEEAGAFAAGAESNITGGVAAVFGSSGPGSLHLLNGLYDCDRNSASVFAVATHIPLAEIGSRYFQDTRPDWIFADCTKYLGVATTARQMPRLAELAMQAAILERGVGMVVLPGDVGQERIVSPMLPHPVATARPLTLPAPDDLNALADLIDRSKKIVIYGGAGCRDAREHVLILSKKLHAPIAYAYRGKDILEADNPHGIGMIGLLGWGAATRALAECDLLLMLGTDFTFHQFFPENTKIVQIDANPAHLGRRARVDMALTGDIGITLQALTPLVKHKTDSAFLDAMLAIHADMLRLQNAPLYEKRDNGPLPPELVAFMIGQMAEKNAIFTVDTGMCVIWAARYVQMERDQRMLASYSHASMANALPQAIGASLAAPDRQVIAFCGDGGLAMLMGELLTAVELELPVKLMVFNNSSRAMVHREMRDAGYDPWGTGVKNPDFGAVARAMGLFGERVEKAEDIRGAIARAFDYPGPALIDFVTDAAADPPPPNRMLERLGDTPSRNRER</sequence>
<dbReference type="HOGENOM" id="CLU_013748_3_0_4"/>
<dbReference type="EMBL" id="ACDP02000010">
    <property type="protein sequence ID" value="EQM95271.1"/>
    <property type="molecule type" value="Genomic_DNA"/>
</dbReference>
<dbReference type="SUPFAM" id="SSF52518">
    <property type="entry name" value="Thiamin diphosphate-binding fold (THDP-binding)"/>
    <property type="match status" value="2"/>
</dbReference>
<dbReference type="GO" id="GO:0000287">
    <property type="term" value="F:magnesium ion binding"/>
    <property type="evidence" value="ECO:0007669"/>
    <property type="project" value="InterPro"/>
</dbReference>
<evidence type="ECO:0000313" key="9">
    <source>
        <dbReference type="Proteomes" id="UP000003973"/>
    </source>
</evidence>
<comment type="similarity">
    <text evidence="1 3">Belongs to the TPP enzyme family.</text>
</comment>
<dbReference type="Proteomes" id="UP000003973">
    <property type="component" value="Unassembled WGS sequence"/>
</dbReference>
<protein>
    <recommendedName>
        <fullName evidence="10">Pyruvate dehydrogenase</fullName>
    </recommendedName>
</protein>
<dbReference type="SUPFAM" id="SSF52467">
    <property type="entry name" value="DHS-like NAD/FAD-binding domain"/>
    <property type="match status" value="1"/>
</dbReference>
<evidence type="ECO:0000259" key="7">
    <source>
        <dbReference type="Pfam" id="PF02776"/>
    </source>
</evidence>
<dbReference type="InterPro" id="IPR011766">
    <property type="entry name" value="TPP_enzyme_TPP-bd"/>
</dbReference>
<evidence type="ECO:0000313" key="8">
    <source>
        <dbReference type="EMBL" id="EQM95271.1"/>
    </source>
</evidence>
<dbReference type="PANTHER" id="PTHR42981">
    <property type="entry name" value="PYRUVATE DEHYDROGENASE [UBIQUINONE]"/>
    <property type="match status" value="1"/>
</dbReference>
<comment type="caution">
    <text evidence="8">The sequence shown here is derived from an EMBL/GenBank/DDBJ whole genome shotgun (WGS) entry which is preliminary data.</text>
</comment>
<gene>
    <name evidence="8" type="ORF">OFAG_02165</name>
</gene>
<evidence type="ECO:0000256" key="1">
    <source>
        <dbReference type="ARBA" id="ARBA00007812"/>
    </source>
</evidence>
<dbReference type="Gene3D" id="3.40.50.970">
    <property type="match status" value="2"/>
</dbReference>
<evidence type="ECO:0000256" key="2">
    <source>
        <dbReference type="ARBA" id="ARBA00023052"/>
    </source>
</evidence>
<dbReference type="Pfam" id="PF02776">
    <property type="entry name" value="TPP_enzyme_N"/>
    <property type="match status" value="1"/>
</dbReference>
<dbReference type="GO" id="GO:0003824">
    <property type="term" value="F:catalytic activity"/>
    <property type="evidence" value="ECO:0007669"/>
    <property type="project" value="InterPro"/>
</dbReference>
<proteinExistence type="inferred from homology"/>
<reference evidence="8" key="1">
    <citation type="submission" date="2011-10" db="EMBL/GenBank/DDBJ databases">
        <title>The Genome Sequence of Oxalobacter formigenes HOxBLS.</title>
        <authorList>
            <consortium name="The Broad Institute Genome Sequencing Platform"/>
            <person name="Earl A."/>
            <person name="Ward D."/>
            <person name="Feldgarden M."/>
            <person name="Gevers D."/>
            <person name="Allison M.J."/>
            <person name="Humphrey S."/>
            <person name="Young S.K."/>
            <person name="Zeng Q."/>
            <person name="Gargeya S."/>
            <person name="Fitzgerald M."/>
            <person name="Haas B."/>
            <person name="Abouelleil A."/>
            <person name="Alvarado L."/>
            <person name="Arachchi H.M."/>
            <person name="Berlin A."/>
            <person name="Brown A."/>
            <person name="Chapman S.B."/>
            <person name="Chen Z."/>
            <person name="Dunbar C."/>
            <person name="Freedman E."/>
            <person name="Gearin G."/>
            <person name="Goldberg J."/>
            <person name="Griggs A."/>
            <person name="Gujja S."/>
            <person name="Heiman D."/>
            <person name="Howarth C."/>
            <person name="Larson L."/>
            <person name="Lui A."/>
            <person name="MacDonald P.J.P."/>
            <person name="Montmayeur A."/>
            <person name="Murphy C."/>
            <person name="Neiman D."/>
            <person name="Pearson M."/>
            <person name="Priest M."/>
            <person name="Roberts A."/>
            <person name="Saif S."/>
            <person name="Shea T."/>
            <person name="Shenoy N."/>
            <person name="Sisk P."/>
            <person name="Stolte C."/>
            <person name="Sykes S."/>
            <person name="Wortman J."/>
            <person name="Nusbaum C."/>
            <person name="Birren B."/>
        </authorList>
    </citation>
    <scope>NUCLEOTIDE SEQUENCE [LARGE SCALE GENOMIC DNA]</scope>
    <source>
        <strain evidence="8">HOxBLS</strain>
    </source>
</reference>
<dbReference type="Gene3D" id="3.40.50.1220">
    <property type="entry name" value="TPP-binding domain"/>
    <property type="match status" value="1"/>
</dbReference>
<feature type="compositionally biased region" description="Basic and acidic residues" evidence="4">
    <location>
        <begin position="542"/>
        <end position="556"/>
    </location>
</feature>
<dbReference type="eggNOG" id="COG0028">
    <property type="taxonomic scope" value="Bacteria"/>
</dbReference>
<evidence type="ECO:0000259" key="5">
    <source>
        <dbReference type="Pfam" id="PF00205"/>
    </source>
</evidence>
<keyword evidence="9" id="KW-1185">Reference proteome</keyword>
<dbReference type="InterPro" id="IPR047212">
    <property type="entry name" value="TPP_POXB-like"/>
</dbReference>
<organism evidence="8 9">
    <name type="scientific">Oxalobacter paraformigenes</name>
    <dbReference type="NCBI Taxonomy" id="556268"/>
    <lineage>
        <taxon>Bacteria</taxon>
        <taxon>Pseudomonadati</taxon>
        <taxon>Pseudomonadota</taxon>
        <taxon>Betaproteobacteria</taxon>
        <taxon>Burkholderiales</taxon>
        <taxon>Oxalobacteraceae</taxon>
        <taxon>Oxalobacter</taxon>
    </lineage>
</organism>
<feature type="region of interest" description="Disordered" evidence="4">
    <location>
        <begin position="531"/>
        <end position="556"/>
    </location>
</feature>
<feature type="domain" description="Thiamine pyrophosphate enzyme N-terminal TPP-binding" evidence="7">
    <location>
        <begin position="4"/>
        <end position="115"/>
    </location>
</feature>
<dbReference type="InterPro" id="IPR012000">
    <property type="entry name" value="Thiamin_PyroP_enz_cen_dom"/>
</dbReference>
<dbReference type="InterPro" id="IPR012001">
    <property type="entry name" value="Thiamin_PyroP_enz_TPP-bd_dom"/>
</dbReference>
<dbReference type="PROSITE" id="PS00187">
    <property type="entry name" value="TPP_ENZYMES"/>
    <property type="match status" value="1"/>
</dbReference>
<dbReference type="Pfam" id="PF02775">
    <property type="entry name" value="TPP_enzyme_C"/>
    <property type="match status" value="1"/>
</dbReference>
<dbReference type="InterPro" id="IPR000399">
    <property type="entry name" value="TPP-bd_CS"/>
</dbReference>
<name>T5LEH4_9BURK</name>
<feature type="domain" description="Thiamine pyrophosphate enzyme TPP-binding" evidence="6">
    <location>
        <begin position="382"/>
        <end position="528"/>
    </location>
</feature>
<dbReference type="CDD" id="cd02014">
    <property type="entry name" value="TPP_POX"/>
    <property type="match status" value="1"/>
</dbReference>
<dbReference type="GO" id="GO:0030976">
    <property type="term" value="F:thiamine pyrophosphate binding"/>
    <property type="evidence" value="ECO:0007669"/>
    <property type="project" value="InterPro"/>
</dbReference>
<dbReference type="GO" id="GO:0019752">
    <property type="term" value="P:carboxylic acid metabolic process"/>
    <property type="evidence" value="ECO:0007669"/>
    <property type="project" value="UniProtKB-ARBA"/>
</dbReference>